<proteinExistence type="predicted"/>
<evidence type="ECO:0000256" key="2">
    <source>
        <dbReference type="ARBA" id="ARBA00022505"/>
    </source>
</evidence>
<dbReference type="PANTHER" id="PTHR19372:SF7">
    <property type="entry name" value="SULFITE OXIDASE, MITOCHONDRIAL"/>
    <property type="match status" value="1"/>
</dbReference>
<dbReference type="EMBL" id="JAAGNZ010000001">
    <property type="protein sequence ID" value="NEU65488.1"/>
    <property type="molecule type" value="Genomic_DNA"/>
</dbReference>
<dbReference type="SUPFAM" id="SSF81296">
    <property type="entry name" value="E set domains"/>
    <property type="match status" value="1"/>
</dbReference>
<dbReference type="GO" id="GO:0050310">
    <property type="term" value="F:sulfite dehydrogenase activity"/>
    <property type="evidence" value="ECO:0007669"/>
    <property type="project" value="UniProtKB-EC"/>
</dbReference>
<feature type="region of interest" description="Disordered" evidence="5">
    <location>
        <begin position="52"/>
        <end position="75"/>
    </location>
</feature>
<dbReference type="InterPro" id="IPR030835">
    <property type="entry name" value="Sulfite_DH_SoxC"/>
</dbReference>
<dbReference type="GO" id="GO:0043546">
    <property type="term" value="F:molybdopterin cofactor binding"/>
    <property type="evidence" value="ECO:0007669"/>
    <property type="project" value="TreeGrafter"/>
</dbReference>
<feature type="domain" description="Moybdenum cofactor oxidoreductase dimerisation" evidence="7">
    <location>
        <begin position="297"/>
        <end position="406"/>
    </location>
</feature>
<dbReference type="Gene3D" id="3.90.420.10">
    <property type="entry name" value="Oxidoreductase, molybdopterin-binding domain"/>
    <property type="match status" value="1"/>
</dbReference>
<feature type="region of interest" description="Disordered" evidence="5">
    <location>
        <begin position="1"/>
        <end position="26"/>
    </location>
</feature>
<dbReference type="InterPro" id="IPR014756">
    <property type="entry name" value="Ig_E-set"/>
</dbReference>
<dbReference type="GO" id="GO:0008482">
    <property type="term" value="F:sulfite oxidase activity"/>
    <property type="evidence" value="ECO:0007669"/>
    <property type="project" value="TreeGrafter"/>
</dbReference>
<keyword evidence="3" id="KW-0479">Metal-binding</keyword>
<comment type="cofactor">
    <cofactor evidence="1">
        <name>Mo-molybdopterin</name>
        <dbReference type="ChEBI" id="CHEBI:71302"/>
    </cofactor>
</comment>
<dbReference type="SUPFAM" id="SSF56524">
    <property type="entry name" value="Oxidoreductase molybdopterin-binding domain"/>
    <property type="match status" value="1"/>
</dbReference>
<dbReference type="GO" id="GO:0030151">
    <property type="term" value="F:molybdenum ion binding"/>
    <property type="evidence" value="ECO:0007669"/>
    <property type="project" value="InterPro"/>
</dbReference>
<evidence type="ECO:0000256" key="5">
    <source>
        <dbReference type="SAM" id="MobiDB-lite"/>
    </source>
</evidence>
<dbReference type="InterPro" id="IPR008335">
    <property type="entry name" value="Mopterin_OxRdtase_euk"/>
</dbReference>
<dbReference type="InterPro" id="IPR036374">
    <property type="entry name" value="OxRdtase_Mopterin-bd_sf"/>
</dbReference>
<dbReference type="AlphaFoldDB" id="A0A6M0IBQ5"/>
<evidence type="ECO:0000256" key="3">
    <source>
        <dbReference type="ARBA" id="ARBA00022723"/>
    </source>
</evidence>
<dbReference type="PRINTS" id="PR00407">
    <property type="entry name" value="EUMOPTERIN"/>
</dbReference>
<organism evidence="8 9">
    <name type="scientific">Spirosoma agri</name>
    <dbReference type="NCBI Taxonomy" id="1987381"/>
    <lineage>
        <taxon>Bacteria</taxon>
        <taxon>Pseudomonadati</taxon>
        <taxon>Bacteroidota</taxon>
        <taxon>Cytophagia</taxon>
        <taxon>Cytophagales</taxon>
        <taxon>Cytophagaceae</taxon>
        <taxon>Spirosoma</taxon>
    </lineage>
</organism>
<dbReference type="Proteomes" id="UP000477386">
    <property type="component" value="Unassembled WGS sequence"/>
</dbReference>
<keyword evidence="4 8" id="KW-0560">Oxidoreductase</keyword>
<dbReference type="GO" id="GO:0006790">
    <property type="term" value="P:sulfur compound metabolic process"/>
    <property type="evidence" value="ECO:0007669"/>
    <property type="project" value="TreeGrafter"/>
</dbReference>
<evidence type="ECO:0000256" key="1">
    <source>
        <dbReference type="ARBA" id="ARBA00001924"/>
    </source>
</evidence>
<protein>
    <submittedName>
        <fullName evidence="8">Sulfite dehydrogenase</fullName>
        <ecNumber evidence="8">1.8.2.1</ecNumber>
    </submittedName>
</protein>
<dbReference type="Pfam" id="PF03404">
    <property type="entry name" value="Mo-co_dimer"/>
    <property type="match status" value="1"/>
</dbReference>
<accession>A0A6M0IBQ5</accession>
<evidence type="ECO:0000313" key="9">
    <source>
        <dbReference type="Proteomes" id="UP000477386"/>
    </source>
</evidence>
<evidence type="ECO:0000259" key="7">
    <source>
        <dbReference type="Pfam" id="PF03404"/>
    </source>
</evidence>
<dbReference type="InterPro" id="IPR000572">
    <property type="entry name" value="OxRdtase_Mopterin-bd_dom"/>
</dbReference>
<feature type="compositionally biased region" description="Polar residues" evidence="5">
    <location>
        <begin position="1"/>
        <end position="10"/>
    </location>
</feature>
<dbReference type="Pfam" id="PF00174">
    <property type="entry name" value="Oxidored_molyb"/>
    <property type="match status" value="1"/>
</dbReference>
<dbReference type="NCBIfam" id="TIGR04555">
    <property type="entry name" value="sulfite_DH_soxC"/>
    <property type="match status" value="1"/>
</dbReference>
<comment type="caution">
    <text evidence="8">The sequence shown here is derived from an EMBL/GenBank/DDBJ whole genome shotgun (WGS) entry which is preliminary data.</text>
</comment>
<keyword evidence="2" id="KW-0500">Molybdenum</keyword>
<sequence length="429" mass="48217">MSFFDKQQNLKPERDENQSTHPPKLTRRTLLGGAATVAVAVVQTSWTKGVQIGIPEQPDDPTRRMGIPPGEVGTRSPFEKVVRKASDISSRTPLQDLHGTITPSDLHFERHHNGVPAINPATYELLIHGQVERPTVFSLADLKRFPSVSRIAFLECSGNFRTGKETMSPQEICGLTSQSEWTGVRLSTLFREVGVKPDSADGRPGWFLAEGGDAAVMSRSIPLRKGWDDAIIAYAQNGEALRPEQGYPVRLFLPGWEGNTSVKWLRRLEIGDQPWQTREETSKYTEGIKGGKIRQFSFDIDARSIITFPAYPVQVERGWIEIRGLAWSGRGKVVLVEVSTDAGKRWQRADLQEPVLDKAHVRFRHLWQWNGAETEIMSRVTDETGYTQPTFAQLIDARGADTGGYHFNPITAWQIKPDGRVLNRPENWR</sequence>
<evidence type="ECO:0000259" key="6">
    <source>
        <dbReference type="Pfam" id="PF00174"/>
    </source>
</evidence>
<evidence type="ECO:0000313" key="8">
    <source>
        <dbReference type="EMBL" id="NEU65488.1"/>
    </source>
</evidence>
<evidence type="ECO:0000256" key="4">
    <source>
        <dbReference type="ARBA" id="ARBA00023002"/>
    </source>
</evidence>
<dbReference type="RefSeq" id="WP_164034816.1">
    <property type="nucleotide sequence ID" value="NZ_JAAGNZ010000001.1"/>
</dbReference>
<reference evidence="8 9" key="1">
    <citation type="submission" date="2020-02" db="EMBL/GenBank/DDBJ databases">
        <title>Draft genome sequence of two Spirosoma agri KCTC 52727 and Spirosoma terrae KCTC 52035.</title>
        <authorList>
            <person name="Rojas J."/>
            <person name="Ambika Manirajan B."/>
            <person name="Ratering S."/>
            <person name="Suarez C."/>
            <person name="Schnell S."/>
        </authorList>
    </citation>
    <scope>NUCLEOTIDE SEQUENCE [LARGE SCALE GENOMIC DNA]</scope>
    <source>
        <strain evidence="8 9">KCTC 52727</strain>
    </source>
</reference>
<keyword evidence="9" id="KW-1185">Reference proteome</keyword>
<dbReference type="Gene3D" id="2.60.40.650">
    <property type="match status" value="1"/>
</dbReference>
<gene>
    <name evidence="8" type="primary">soxC</name>
    <name evidence="8" type="ORF">GK091_01225</name>
</gene>
<dbReference type="GO" id="GO:0020037">
    <property type="term" value="F:heme binding"/>
    <property type="evidence" value="ECO:0007669"/>
    <property type="project" value="TreeGrafter"/>
</dbReference>
<name>A0A6M0IBQ5_9BACT</name>
<dbReference type="InterPro" id="IPR005066">
    <property type="entry name" value="MoCF_OxRdtse_dimer"/>
</dbReference>
<feature type="domain" description="Oxidoreductase molybdopterin-binding" evidence="6">
    <location>
        <begin position="112"/>
        <end position="276"/>
    </location>
</feature>
<dbReference type="PANTHER" id="PTHR19372">
    <property type="entry name" value="SULFITE REDUCTASE"/>
    <property type="match status" value="1"/>
</dbReference>
<dbReference type="EC" id="1.8.2.1" evidence="8"/>